<proteinExistence type="predicted"/>
<dbReference type="InterPro" id="IPR013766">
    <property type="entry name" value="Thioredoxin_domain"/>
</dbReference>
<dbReference type="InterPro" id="IPR025380">
    <property type="entry name" value="DUF4369"/>
</dbReference>
<dbReference type="InterPro" id="IPR036249">
    <property type="entry name" value="Thioredoxin-like_sf"/>
</dbReference>
<feature type="signal peptide" evidence="1">
    <location>
        <begin position="1"/>
        <end position="18"/>
    </location>
</feature>
<protein>
    <recommendedName>
        <fullName evidence="2">Thioredoxin domain-containing protein</fullName>
    </recommendedName>
</protein>
<dbReference type="PROSITE" id="PS51257">
    <property type="entry name" value="PROKAR_LIPOPROTEIN"/>
    <property type="match status" value="1"/>
</dbReference>
<dbReference type="GeneID" id="85011691"/>
<dbReference type="SUPFAM" id="SSF52833">
    <property type="entry name" value="Thioredoxin-like"/>
    <property type="match status" value="1"/>
</dbReference>
<dbReference type="RefSeq" id="WP_018920278.1">
    <property type="nucleotide sequence ID" value="NZ_LR134384.1"/>
</dbReference>
<feature type="chain" id="PRO_5018528996" description="Thioredoxin domain-containing protein" evidence="1">
    <location>
        <begin position="19"/>
        <end position="331"/>
    </location>
</feature>
<keyword evidence="1" id="KW-0732">Signal</keyword>
<sequence>MKKFSLLILLTLVLVACGTDGHHFEVEGKLTNLNQGEFYVYSPDNVIEGTDTIKVQGGRFSYEIPCEKEGVLIVVFPNFSEQPIFAQPGKSVDIKGDASHLKELEITGTDANELMTKFRHQIANMTPPEIEKHVGLFISDHLESVVGPYLVDKFLLRKQQPDYKRAYRLLAFMQKEQPRNGYLNRLLALCKPLADASGDRLPAFKATDINGKSVSSVSLSSAPVAVVYTWATWSYESTNLQQRLLDLHNRAEGKLQLLGISLEPSLTTCKEEVSSQHLGWPVVCDEKLFEGMLVRKLGLTAVPDNILLQRGRVVARGLSADDLINRVEKLI</sequence>
<dbReference type="EMBL" id="LR134384">
    <property type="protein sequence ID" value="VEH14824.1"/>
    <property type="molecule type" value="Genomic_DNA"/>
</dbReference>
<name>A0A3S4TAB0_9BACT</name>
<dbReference type="AlphaFoldDB" id="A0A3S4TAB0"/>
<dbReference type="KEGG" id="poc:NCTC13071_00808"/>
<feature type="domain" description="Thioredoxin" evidence="2">
    <location>
        <begin position="195"/>
        <end position="331"/>
    </location>
</feature>
<gene>
    <name evidence="3" type="ORF">NCTC13071_00808</name>
</gene>
<organism evidence="3 4">
    <name type="scientific">Segatella oris</name>
    <dbReference type="NCBI Taxonomy" id="28135"/>
    <lineage>
        <taxon>Bacteria</taxon>
        <taxon>Pseudomonadati</taxon>
        <taxon>Bacteroidota</taxon>
        <taxon>Bacteroidia</taxon>
        <taxon>Bacteroidales</taxon>
        <taxon>Prevotellaceae</taxon>
        <taxon>Segatella</taxon>
    </lineage>
</organism>
<dbReference type="PROSITE" id="PS51352">
    <property type="entry name" value="THIOREDOXIN_2"/>
    <property type="match status" value="1"/>
</dbReference>
<evidence type="ECO:0000256" key="1">
    <source>
        <dbReference type="SAM" id="SignalP"/>
    </source>
</evidence>
<accession>A0A3S4TAB0</accession>
<dbReference type="Gene3D" id="3.40.30.10">
    <property type="entry name" value="Glutaredoxin"/>
    <property type="match status" value="1"/>
</dbReference>
<reference evidence="3 4" key="1">
    <citation type="submission" date="2018-12" db="EMBL/GenBank/DDBJ databases">
        <authorList>
            <consortium name="Pathogen Informatics"/>
        </authorList>
    </citation>
    <scope>NUCLEOTIDE SEQUENCE [LARGE SCALE GENOMIC DNA]</scope>
    <source>
        <strain evidence="3 4">NCTC13071</strain>
    </source>
</reference>
<evidence type="ECO:0000313" key="3">
    <source>
        <dbReference type="EMBL" id="VEH14824.1"/>
    </source>
</evidence>
<evidence type="ECO:0000313" key="4">
    <source>
        <dbReference type="Proteomes" id="UP000274578"/>
    </source>
</evidence>
<dbReference type="Pfam" id="PF14289">
    <property type="entry name" value="DUF4369"/>
    <property type="match status" value="1"/>
</dbReference>
<dbReference type="Proteomes" id="UP000274578">
    <property type="component" value="Chromosome 1"/>
</dbReference>
<evidence type="ECO:0000259" key="2">
    <source>
        <dbReference type="PROSITE" id="PS51352"/>
    </source>
</evidence>